<accession>A0AAW1P0D2</accession>
<keyword evidence="4" id="KW-0378">Hydrolase</keyword>
<evidence type="ECO:0008006" key="8">
    <source>
        <dbReference type="Google" id="ProtNLM"/>
    </source>
</evidence>
<dbReference type="GO" id="GO:0008239">
    <property type="term" value="F:dipeptidyl-peptidase activity"/>
    <property type="evidence" value="ECO:0007669"/>
    <property type="project" value="TreeGrafter"/>
</dbReference>
<keyword evidence="2" id="KW-0645">Protease</keyword>
<comment type="similarity">
    <text evidence="1">Belongs to the peptidase S28 family.</text>
</comment>
<evidence type="ECO:0000256" key="4">
    <source>
        <dbReference type="ARBA" id="ARBA00022801"/>
    </source>
</evidence>
<evidence type="ECO:0000256" key="1">
    <source>
        <dbReference type="ARBA" id="ARBA00011079"/>
    </source>
</evidence>
<reference evidence="6 7" key="1">
    <citation type="journal article" date="2024" name="Nat. Commun.">
        <title>Phylogenomics reveals the evolutionary origins of lichenization in chlorophyte algae.</title>
        <authorList>
            <person name="Puginier C."/>
            <person name="Libourel C."/>
            <person name="Otte J."/>
            <person name="Skaloud P."/>
            <person name="Haon M."/>
            <person name="Grisel S."/>
            <person name="Petersen M."/>
            <person name="Berrin J.G."/>
            <person name="Delaux P.M."/>
            <person name="Dal Grande F."/>
            <person name="Keller J."/>
        </authorList>
    </citation>
    <scope>NUCLEOTIDE SEQUENCE [LARGE SCALE GENOMIC DNA]</scope>
    <source>
        <strain evidence="6 7">SAG 2036</strain>
    </source>
</reference>
<dbReference type="InterPro" id="IPR029058">
    <property type="entry name" value="AB_hydrolase_fold"/>
</dbReference>
<dbReference type="InterPro" id="IPR008758">
    <property type="entry name" value="Peptidase_S28"/>
</dbReference>
<dbReference type="SUPFAM" id="SSF53474">
    <property type="entry name" value="alpha/beta-Hydrolases"/>
    <property type="match status" value="1"/>
</dbReference>
<dbReference type="GO" id="GO:0006508">
    <property type="term" value="P:proteolysis"/>
    <property type="evidence" value="ECO:0007669"/>
    <property type="project" value="UniProtKB-KW"/>
</dbReference>
<evidence type="ECO:0000256" key="5">
    <source>
        <dbReference type="ARBA" id="ARBA00023180"/>
    </source>
</evidence>
<name>A0AAW1P0D2_9CHLO</name>
<dbReference type="EMBL" id="JALJOQ010000074">
    <property type="protein sequence ID" value="KAK9801908.1"/>
    <property type="molecule type" value="Genomic_DNA"/>
</dbReference>
<dbReference type="PANTHER" id="PTHR11010">
    <property type="entry name" value="PROTEASE S28 PRO-X CARBOXYPEPTIDASE-RELATED"/>
    <property type="match status" value="1"/>
</dbReference>
<dbReference type="GO" id="GO:0070008">
    <property type="term" value="F:serine-type exopeptidase activity"/>
    <property type="evidence" value="ECO:0007669"/>
    <property type="project" value="InterPro"/>
</dbReference>
<gene>
    <name evidence="6" type="ORF">WJX73_002094</name>
</gene>
<dbReference type="Gene3D" id="1.20.120.980">
    <property type="entry name" value="Serine carboxypeptidase S28, SKS domain"/>
    <property type="match status" value="1"/>
</dbReference>
<dbReference type="PANTHER" id="PTHR11010:SF38">
    <property type="entry name" value="LYSOSOMAL PRO-X CARBOXYPEPTIDASE"/>
    <property type="match status" value="1"/>
</dbReference>
<organism evidence="6 7">
    <name type="scientific">Symbiochloris irregularis</name>
    <dbReference type="NCBI Taxonomy" id="706552"/>
    <lineage>
        <taxon>Eukaryota</taxon>
        <taxon>Viridiplantae</taxon>
        <taxon>Chlorophyta</taxon>
        <taxon>core chlorophytes</taxon>
        <taxon>Trebouxiophyceae</taxon>
        <taxon>Trebouxiales</taxon>
        <taxon>Trebouxiaceae</taxon>
        <taxon>Symbiochloris</taxon>
    </lineage>
</organism>
<protein>
    <recommendedName>
        <fullName evidence="8">Lysosomal Pro-X carboxypeptidase</fullName>
    </recommendedName>
</protein>
<keyword evidence="7" id="KW-1185">Reference proteome</keyword>
<comment type="caution">
    <text evidence="6">The sequence shown here is derived from an EMBL/GenBank/DDBJ whole genome shotgun (WGS) entry which is preliminary data.</text>
</comment>
<keyword evidence="3" id="KW-0732">Signal</keyword>
<proteinExistence type="inferred from homology"/>
<dbReference type="Gene3D" id="3.40.50.1820">
    <property type="entry name" value="alpha/beta hydrolase"/>
    <property type="match status" value="1"/>
</dbReference>
<dbReference type="AlphaFoldDB" id="A0AAW1P0D2"/>
<dbReference type="InterPro" id="IPR042269">
    <property type="entry name" value="Ser_carbopepase_S28_SKS"/>
</dbReference>
<evidence type="ECO:0000256" key="3">
    <source>
        <dbReference type="ARBA" id="ARBA00022729"/>
    </source>
</evidence>
<evidence type="ECO:0000313" key="7">
    <source>
        <dbReference type="Proteomes" id="UP001465755"/>
    </source>
</evidence>
<sequence length="490" mass="54730">MDTYKSFVATPEDNANSLYPNGDLISQCKVFYRNATLDHFSWGPTANGETHFRQRYFVCDKHWRHRGPIFFYLGNEADVTLYLNNSGLMWENAPRFGALLVFAEHRYYGESKPFVKCKDHMQYLTSEQALADYANLITILKVELDAEHSPVIGFGGSYGGMLAAWMRFKYPHILNGAIAGSAPIWTYLGENPAYDPGSFAKIVTYDASPEAGSAANCIPNAQKAWQALFDLGESQDGRTQIRKHMRLCDHAPMNGPADAAALVEWAGSAWDYLAMGNFPYPSPYILNGAGLLPTFPVRVACSHLAGDFGSDEALLSGMADAIGVFYNYSGSNTTCYDFAAAVNPETDEDGTFWDYQYCTENTMPFAKNGAPDDMFWSAPFDKKGTEEACQARWGVTPRWYWPNVEWGGRNLETLTNVVFSNGLYDPWHGGGVLRNLSDSVVAVIIPDGAHHLDLMFSNPQDTPSVKAARRTELWHIQKWINEAEKLRPWP</sequence>
<keyword evidence="5" id="KW-0325">Glycoprotein</keyword>
<dbReference type="Pfam" id="PF05577">
    <property type="entry name" value="Peptidase_S28"/>
    <property type="match status" value="1"/>
</dbReference>
<evidence type="ECO:0000313" key="6">
    <source>
        <dbReference type="EMBL" id="KAK9801908.1"/>
    </source>
</evidence>
<evidence type="ECO:0000256" key="2">
    <source>
        <dbReference type="ARBA" id="ARBA00022670"/>
    </source>
</evidence>
<dbReference type="Proteomes" id="UP001465755">
    <property type="component" value="Unassembled WGS sequence"/>
</dbReference>